<feature type="transmembrane region" description="Helical" evidence="1">
    <location>
        <begin position="20"/>
        <end position="40"/>
    </location>
</feature>
<comment type="caution">
    <text evidence="2">The sequence shown here is derived from an EMBL/GenBank/DDBJ whole genome shotgun (WGS) entry which is preliminary data.</text>
</comment>
<proteinExistence type="predicted"/>
<keyword evidence="3" id="KW-1185">Reference proteome</keyword>
<protein>
    <submittedName>
        <fullName evidence="2">Uncharacterized protein</fullName>
    </submittedName>
</protein>
<reference evidence="2 3" key="1">
    <citation type="submission" date="2019-03" db="EMBL/GenBank/DDBJ databases">
        <title>Paraburkholderia sp. 4M-K11, isolated from subtropical forest soil.</title>
        <authorList>
            <person name="Gao Z.-H."/>
            <person name="Qiu L.-H."/>
        </authorList>
    </citation>
    <scope>NUCLEOTIDE SEQUENCE [LARGE SCALE GENOMIC DNA]</scope>
    <source>
        <strain evidence="2 3">4M-K11</strain>
    </source>
</reference>
<keyword evidence="1" id="KW-1133">Transmembrane helix</keyword>
<evidence type="ECO:0000313" key="3">
    <source>
        <dbReference type="Proteomes" id="UP000295722"/>
    </source>
</evidence>
<feature type="transmembrane region" description="Helical" evidence="1">
    <location>
        <begin position="52"/>
        <end position="71"/>
    </location>
</feature>
<dbReference type="Proteomes" id="UP000295722">
    <property type="component" value="Unassembled WGS sequence"/>
</dbReference>
<dbReference type="EMBL" id="SMRP01000016">
    <property type="protein sequence ID" value="TDG20354.1"/>
    <property type="molecule type" value="Genomic_DNA"/>
</dbReference>
<dbReference type="OrthoDB" id="8964452at2"/>
<gene>
    <name evidence="2" type="ORF">EYW47_26250</name>
</gene>
<evidence type="ECO:0000256" key="1">
    <source>
        <dbReference type="SAM" id="Phobius"/>
    </source>
</evidence>
<organism evidence="2 3">
    <name type="scientific">Paraburkholderia silviterrae</name>
    <dbReference type="NCBI Taxonomy" id="2528715"/>
    <lineage>
        <taxon>Bacteria</taxon>
        <taxon>Pseudomonadati</taxon>
        <taxon>Pseudomonadota</taxon>
        <taxon>Betaproteobacteria</taxon>
        <taxon>Burkholderiales</taxon>
        <taxon>Burkholderiaceae</taxon>
        <taxon>Paraburkholderia</taxon>
    </lineage>
</organism>
<evidence type="ECO:0000313" key="2">
    <source>
        <dbReference type="EMBL" id="TDG20354.1"/>
    </source>
</evidence>
<keyword evidence="1" id="KW-0472">Membrane</keyword>
<name>A0A4R5M3P1_9BURK</name>
<accession>A0A4R5M3P1</accession>
<dbReference type="AlphaFoldDB" id="A0A4R5M3P1"/>
<dbReference type="RefSeq" id="WP_133197762.1">
    <property type="nucleotide sequence ID" value="NZ_JBHUCW010000011.1"/>
</dbReference>
<sequence length="419" mass="45616">MPVELPVVDLDELDPSPPRSLTWCALFVLVVIVGCAVSIFEWPKTEPTGTAWFWCRSFVLPALFWCALFGLRLHYYNDECAKIAAELEEKVTRRKTAIEFASEPLAVLDFSYVTALGISGLSAKIAEGESALRAQTTRDGDTGVRHTALAFDDGTSTLDLHRKCFTALLTQLSGAVGELPRDVPLYAYLDVPVTLLNEGQLLATWNACCEMARMRQMKTELLPAGEGIMAIDKWLDVSGGPRLERVVLFVSVELHEHTLNDSGEAAVALLLGWAPLVARRRINSVAMLHRPIEADSKALTESLSKAMLWGNSKGAEIEDAWTSGLVGEGSASFFRCSTELAIEFVNTPEFSGIHNVENALGNCRASAEWLNVALASEHAALTGKPQLTISSDRALRICVVRPPLHQGNGPIAGELEQSD</sequence>
<keyword evidence="1" id="KW-0812">Transmembrane</keyword>